<organism evidence="3 4">
    <name type="scientific">Vibrio metoecus</name>
    <dbReference type="NCBI Taxonomy" id="1481663"/>
    <lineage>
        <taxon>Bacteria</taxon>
        <taxon>Pseudomonadati</taxon>
        <taxon>Pseudomonadota</taxon>
        <taxon>Gammaproteobacteria</taxon>
        <taxon>Vibrionales</taxon>
        <taxon>Vibrionaceae</taxon>
        <taxon>Vibrio</taxon>
    </lineage>
</organism>
<reference evidence="4" key="1">
    <citation type="submission" date="2017-07" db="EMBL/GenBank/DDBJ databases">
        <authorList>
            <person name="Boucher Y."/>
            <person name="Orata F.D."/>
        </authorList>
    </citation>
    <scope>NUCLEOTIDE SEQUENCE [LARGE SCALE GENOMIC DNA]</scope>
    <source>
        <strain evidence="4">OYP9E10</strain>
    </source>
</reference>
<name>A0A271VQC4_VIBMT</name>
<keyword evidence="3" id="KW-0808">Transferase</keyword>
<dbReference type="AlphaFoldDB" id="A0A271VQC4"/>
<dbReference type="Gene3D" id="3.40.50.2000">
    <property type="entry name" value="Glycogen Phosphorylase B"/>
    <property type="match status" value="2"/>
</dbReference>
<evidence type="ECO:0000313" key="3">
    <source>
        <dbReference type="EMBL" id="PAR19745.1"/>
    </source>
</evidence>
<dbReference type="CDD" id="cd03808">
    <property type="entry name" value="GT4_CapM-like"/>
    <property type="match status" value="1"/>
</dbReference>
<dbReference type="Proteomes" id="UP000216173">
    <property type="component" value="Unassembled WGS sequence"/>
</dbReference>
<dbReference type="PANTHER" id="PTHR12526:SF638">
    <property type="entry name" value="SPORE COAT PROTEIN SA"/>
    <property type="match status" value="1"/>
</dbReference>
<feature type="domain" description="Glycosyltransferase subfamily 4-like N-terminal" evidence="2">
    <location>
        <begin position="20"/>
        <end position="153"/>
    </location>
</feature>
<accession>A0A271VQC4</accession>
<dbReference type="InterPro" id="IPR001296">
    <property type="entry name" value="Glyco_trans_1"/>
</dbReference>
<proteinExistence type="predicted"/>
<gene>
    <name evidence="3" type="ORF">CGU03_15480</name>
</gene>
<dbReference type="SUPFAM" id="SSF53756">
    <property type="entry name" value="UDP-Glycosyltransferase/glycogen phosphorylase"/>
    <property type="match status" value="1"/>
</dbReference>
<protein>
    <submittedName>
        <fullName evidence="3">Glycosyltransferase family 1 protein</fullName>
    </submittedName>
</protein>
<dbReference type="EMBL" id="NMSH01000030">
    <property type="protein sequence ID" value="PAR19745.1"/>
    <property type="molecule type" value="Genomic_DNA"/>
</dbReference>
<dbReference type="GO" id="GO:0016757">
    <property type="term" value="F:glycosyltransferase activity"/>
    <property type="evidence" value="ECO:0007669"/>
    <property type="project" value="UniProtKB-ARBA"/>
</dbReference>
<evidence type="ECO:0000313" key="4">
    <source>
        <dbReference type="Proteomes" id="UP000216173"/>
    </source>
</evidence>
<evidence type="ECO:0000259" key="2">
    <source>
        <dbReference type="Pfam" id="PF13477"/>
    </source>
</evidence>
<dbReference type="PANTHER" id="PTHR12526">
    <property type="entry name" value="GLYCOSYLTRANSFERASE"/>
    <property type="match status" value="1"/>
</dbReference>
<evidence type="ECO:0000259" key="1">
    <source>
        <dbReference type="Pfam" id="PF00534"/>
    </source>
</evidence>
<feature type="domain" description="Glycosyl transferase family 1" evidence="1">
    <location>
        <begin position="195"/>
        <end position="346"/>
    </location>
</feature>
<dbReference type="Pfam" id="PF00534">
    <property type="entry name" value="Glycos_transf_1"/>
    <property type="match status" value="1"/>
</dbReference>
<dbReference type="InterPro" id="IPR028098">
    <property type="entry name" value="Glyco_trans_4-like_N"/>
</dbReference>
<sequence length="375" mass="42339">MKMLIISAFPSSLINFRGDMIRSLYEKGFDIIALSSGATDEEIKEISKITNGYIDYNVSRNGINPFEDFIVIIKFILFYKKIKPDCVFAYTIKPVIFGGIAARVIGVKNFNALITGLGFAFQKGSRKKNILVNIVTHLYRYALKNARTVIFQNKDNLNYFVDNNIVDKRKCYLVNGSGVNLDKYKISEEKISCSKFLLIARLLGDKGIREYAAAAALVKEKYPHSEFHLVGPEDPSPDGIKMTDIMEWHEKGTVIYHGSTSDVRQFIYNAGVFVLPSYHEGLPRTVIEAMAMGKPILTTNVPGCRETVVSGINGWLVEKGNYIELSERMCWFIENEDLGLAMGRQSYSIALEKFDVNKVNEELFRILKVSSEKVV</sequence>
<dbReference type="RefSeq" id="WP_055044313.1">
    <property type="nucleotide sequence ID" value="NZ_LBGR01000011.1"/>
</dbReference>
<dbReference type="Pfam" id="PF13477">
    <property type="entry name" value="Glyco_trans_4_2"/>
    <property type="match status" value="1"/>
</dbReference>
<comment type="caution">
    <text evidence="3">The sequence shown here is derived from an EMBL/GenBank/DDBJ whole genome shotgun (WGS) entry which is preliminary data.</text>
</comment>